<evidence type="ECO:0000313" key="2">
    <source>
        <dbReference type="Proteomes" id="UP000784294"/>
    </source>
</evidence>
<keyword evidence="2" id="KW-1185">Reference proteome</keyword>
<name>A0A3S4ZQZ1_9PLAT</name>
<sequence>MALLYHISFFDVFFHRIADQISESGDHSLDRSSDSILLNYVTKSSHVKTGGLNDSLHLCCSSGDPFSQIITPPNYDLCTLAEDKHAHPVDCPASFQNSNYLAFAQHSNLEKKELSVDKPGTSDLTPMINLPIFASSSESTNPTVGPVHSCISPWVKNSVLDCALGSGEKSPDWATPKKANAHSLPQEQLNSSLAHVLSR</sequence>
<organism evidence="1 2">
    <name type="scientific">Protopolystoma xenopodis</name>
    <dbReference type="NCBI Taxonomy" id="117903"/>
    <lineage>
        <taxon>Eukaryota</taxon>
        <taxon>Metazoa</taxon>
        <taxon>Spiralia</taxon>
        <taxon>Lophotrochozoa</taxon>
        <taxon>Platyhelminthes</taxon>
        <taxon>Monogenea</taxon>
        <taxon>Polyopisthocotylea</taxon>
        <taxon>Polystomatidea</taxon>
        <taxon>Polystomatidae</taxon>
        <taxon>Protopolystoma</taxon>
    </lineage>
</organism>
<dbReference type="EMBL" id="CAAALY010033249">
    <property type="protein sequence ID" value="VEL17578.1"/>
    <property type="molecule type" value="Genomic_DNA"/>
</dbReference>
<gene>
    <name evidence="1" type="ORF">PXEA_LOCUS11018</name>
</gene>
<reference evidence="1" key="1">
    <citation type="submission" date="2018-11" db="EMBL/GenBank/DDBJ databases">
        <authorList>
            <consortium name="Pathogen Informatics"/>
        </authorList>
    </citation>
    <scope>NUCLEOTIDE SEQUENCE</scope>
</reference>
<proteinExistence type="predicted"/>
<dbReference type="AlphaFoldDB" id="A0A3S4ZQZ1"/>
<comment type="caution">
    <text evidence="1">The sequence shown here is derived from an EMBL/GenBank/DDBJ whole genome shotgun (WGS) entry which is preliminary data.</text>
</comment>
<accession>A0A3S4ZQZ1</accession>
<evidence type="ECO:0000313" key="1">
    <source>
        <dbReference type="EMBL" id="VEL17578.1"/>
    </source>
</evidence>
<protein>
    <submittedName>
        <fullName evidence="1">Uncharacterized protein</fullName>
    </submittedName>
</protein>
<dbReference type="Proteomes" id="UP000784294">
    <property type="component" value="Unassembled WGS sequence"/>
</dbReference>